<organism evidence="2 3">
    <name type="scientific">Hyaloperonospora brassicae</name>
    <name type="common">Brassica downy mildew</name>
    <name type="synonym">Peronospora brassicae</name>
    <dbReference type="NCBI Taxonomy" id="162125"/>
    <lineage>
        <taxon>Eukaryota</taxon>
        <taxon>Sar</taxon>
        <taxon>Stramenopiles</taxon>
        <taxon>Oomycota</taxon>
        <taxon>Peronosporomycetes</taxon>
        <taxon>Peronosporales</taxon>
        <taxon>Peronosporaceae</taxon>
        <taxon>Hyaloperonospora</taxon>
    </lineage>
</organism>
<accession>A0AAV0TC12</accession>
<sequence length="157" mass="17840">MPQQLFLLVLIALALVASIGTRAQSAAPSGNQLIRWSTSPRDQVTRSEPKPSNRFLRVTGSAPVSAAVVEGEKVTKLGPRIKQAVGRWKAKFKERSPVGTYRTYKKWIKTGSRVLGWYVAVKFKIMEFIAWIRETFRLTAAKKKSWLARRRKRANKK</sequence>
<gene>
    <name evidence="2" type="ORF">HBR001_LOCUS1665</name>
</gene>
<evidence type="ECO:0008006" key="4">
    <source>
        <dbReference type="Google" id="ProtNLM"/>
    </source>
</evidence>
<comment type="caution">
    <text evidence="2">The sequence shown here is derived from an EMBL/GenBank/DDBJ whole genome shotgun (WGS) entry which is preliminary data.</text>
</comment>
<evidence type="ECO:0000256" key="1">
    <source>
        <dbReference type="SAM" id="SignalP"/>
    </source>
</evidence>
<evidence type="ECO:0000313" key="3">
    <source>
        <dbReference type="Proteomes" id="UP001162031"/>
    </source>
</evidence>
<name>A0AAV0TC12_HYABA</name>
<dbReference type="Proteomes" id="UP001162031">
    <property type="component" value="Unassembled WGS sequence"/>
</dbReference>
<evidence type="ECO:0000313" key="2">
    <source>
        <dbReference type="EMBL" id="CAI5716638.1"/>
    </source>
</evidence>
<keyword evidence="3" id="KW-1185">Reference proteome</keyword>
<dbReference type="AlphaFoldDB" id="A0AAV0TC12"/>
<feature type="signal peptide" evidence="1">
    <location>
        <begin position="1"/>
        <end position="23"/>
    </location>
</feature>
<reference evidence="2" key="1">
    <citation type="submission" date="2022-12" db="EMBL/GenBank/DDBJ databases">
        <authorList>
            <person name="Webb A."/>
        </authorList>
    </citation>
    <scope>NUCLEOTIDE SEQUENCE</scope>
    <source>
        <strain evidence="2">Hp1</strain>
    </source>
</reference>
<keyword evidence="1" id="KW-0732">Signal</keyword>
<dbReference type="EMBL" id="CANTFL010000166">
    <property type="protein sequence ID" value="CAI5716638.1"/>
    <property type="molecule type" value="Genomic_DNA"/>
</dbReference>
<protein>
    <recommendedName>
        <fullName evidence="4">RxLR effector candidate protein</fullName>
    </recommendedName>
</protein>
<proteinExistence type="predicted"/>
<feature type="chain" id="PRO_5043628480" description="RxLR effector candidate protein" evidence="1">
    <location>
        <begin position="24"/>
        <end position="157"/>
    </location>
</feature>